<evidence type="ECO:0000313" key="2">
    <source>
        <dbReference type="EMBL" id="MFB9713931.1"/>
    </source>
</evidence>
<evidence type="ECO:0000313" key="3">
    <source>
        <dbReference type="Proteomes" id="UP001589536"/>
    </source>
</evidence>
<accession>A0ABV5UN31</accession>
<dbReference type="RefSeq" id="WP_345042102.1">
    <property type="nucleotide sequence ID" value="NZ_BAABED010000001.1"/>
</dbReference>
<keyword evidence="3" id="KW-1185">Reference proteome</keyword>
<feature type="compositionally biased region" description="Basic and acidic residues" evidence="1">
    <location>
        <begin position="84"/>
        <end position="95"/>
    </location>
</feature>
<feature type="region of interest" description="Disordered" evidence="1">
    <location>
        <begin position="1"/>
        <end position="49"/>
    </location>
</feature>
<reference evidence="2 3" key="1">
    <citation type="submission" date="2024-09" db="EMBL/GenBank/DDBJ databases">
        <authorList>
            <person name="Sun Q."/>
            <person name="Mori K."/>
        </authorList>
    </citation>
    <scope>NUCLEOTIDE SEQUENCE [LARGE SCALE GENOMIC DNA]</scope>
    <source>
        <strain evidence="2 3">JCM 13519</strain>
    </source>
</reference>
<dbReference type="Proteomes" id="UP001589536">
    <property type="component" value="Unassembled WGS sequence"/>
</dbReference>
<feature type="compositionally biased region" description="Polar residues" evidence="1">
    <location>
        <begin position="16"/>
        <end position="28"/>
    </location>
</feature>
<evidence type="ECO:0000256" key="1">
    <source>
        <dbReference type="SAM" id="MobiDB-lite"/>
    </source>
</evidence>
<feature type="compositionally biased region" description="Basic and acidic residues" evidence="1">
    <location>
        <begin position="29"/>
        <end position="49"/>
    </location>
</feature>
<feature type="region of interest" description="Disordered" evidence="1">
    <location>
        <begin position="79"/>
        <end position="104"/>
    </location>
</feature>
<protein>
    <submittedName>
        <fullName evidence="2">Uncharacterized protein</fullName>
    </submittedName>
</protein>
<organism evidence="2 3">
    <name type="scientific">Arthrobacter methylotrophus</name>
    <dbReference type="NCBI Taxonomy" id="121291"/>
    <lineage>
        <taxon>Bacteria</taxon>
        <taxon>Bacillati</taxon>
        <taxon>Actinomycetota</taxon>
        <taxon>Actinomycetes</taxon>
        <taxon>Micrococcales</taxon>
        <taxon>Micrococcaceae</taxon>
        <taxon>Arthrobacter</taxon>
    </lineage>
</organism>
<gene>
    <name evidence="2" type="ORF">ACFFPI_07155</name>
</gene>
<proteinExistence type="predicted"/>
<dbReference type="EMBL" id="JBHMBH010000019">
    <property type="protein sequence ID" value="MFB9713931.1"/>
    <property type="molecule type" value="Genomic_DNA"/>
</dbReference>
<name>A0ABV5UN31_9MICC</name>
<sequence length="157" mass="17799">MSIDRAPKGTHAGGQFVSSPRSEPTISLNHDHSSPSIDSRAEAPDPTEERQLGFWYEHIFDHTNNSLVDYDSLTSAERARMRKMAKEEGRPDPRPRRGLWSRAEKLGDDISETVDAISETASHMVDVHRGDAPAPETEGTYVSWDQMIPKFLRRNRR</sequence>
<comment type="caution">
    <text evidence="2">The sequence shown here is derived from an EMBL/GenBank/DDBJ whole genome shotgun (WGS) entry which is preliminary data.</text>
</comment>